<dbReference type="RefSeq" id="WP_152097683.1">
    <property type="nucleotide sequence ID" value="NZ_AP021861.1"/>
</dbReference>
<sequence>MEKLVWTENGRTFGVRDARGVFGFVKKSELSKSEAREATKQFEFRQQPTLAFDPETEMFYWDDDRDDQYDADEVADDLAKIGWRPEHIQPLLELARSAARLERM</sequence>
<evidence type="ECO:0000313" key="2">
    <source>
        <dbReference type="Proteomes" id="UP000326837"/>
    </source>
</evidence>
<proteinExistence type="predicted"/>
<organism evidence="1 2">
    <name type="scientific">Lacipirellula parvula</name>
    <dbReference type="NCBI Taxonomy" id="2650471"/>
    <lineage>
        <taxon>Bacteria</taxon>
        <taxon>Pseudomonadati</taxon>
        <taxon>Planctomycetota</taxon>
        <taxon>Planctomycetia</taxon>
        <taxon>Pirellulales</taxon>
        <taxon>Lacipirellulaceae</taxon>
        <taxon>Lacipirellula</taxon>
    </lineage>
</organism>
<name>A0A5K7X4T0_9BACT</name>
<accession>A0A5K7X4T0</accession>
<reference evidence="2" key="1">
    <citation type="submission" date="2019-10" db="EMBL/GenBank/DDBJ databases">
        <title>Lacipirellula parvula gen. nov., sp. nov., representing a lineage of planctomycetes widespread in freshwater anoxic habitats, and description of the family Lacipirellulaceae.</title>
        <authorList>
            <person name="Dedysh S.N."/>
            <person name="Kulichevskaya I.S."/>
            <person name="Beletsky A.V."/>
            <person name="Rakitin A.L."/>
            <person name="Mardanov A.V."/>
            <person name="Ivanova A.A."/>
            <person name="Saltykova V.X."/>
            <person name="Rijpstra W.I.C."/>
            <person name="Sinninghe Damste J.S."/>
            <person name="Ravin N.V."/>
        </authorList>
    </citation>
    <scope>NUCLEOTIDE SEQUENCE [LARGE SCALE GENOMIC DNA]</scope>
    <source>
        <strain evidence="2">PX69</strain>
    </source>
</reference>
<dbReference type="Proteomes" id="UP000326837">
    <property type="component" value="Chromosome"/>
</dbReference>
<protein>
    <submittedName>
        <fullName evidence="1">Uncharacterized protein</fullName>
    </submittedName>
</protein>
<gene>
    <name evidence="1" type="ORF">PLANPX_1162</name>
</gene>
<evidence type="ECO:0000313" key="1">
    <source>
        <dbReference type="EMBL" id="BBO31550.1"/>
    </source>
</evidence>
<dbReference type="EMBL" id="AP021861">
    <property type="protein sequence ID" value="BBO31550.1"/>
    <property type="molecule type" value="Genomic_DNA"/>
</dbReference>
<dbReference type="KEGG" id="lpav:PLANPX_1162"/>
<keyword evidence="2" id="KW-1185">Reference proteome</keyword>
<dbReference type="AlphaFoldDB" id="A0A5K7X4T0"/>